<name>A0A284S8C2_ARMOS</name>
<dbReference type="PANTHER" id="PTHR48104:SF30">
    <property type="entry name" value="METACASPASE-1"/>
    <property type="match status" value="1"/>
</dbReference>
<dbReference type="GO" id="GO:0004197">
    <property type="term" value="F:cysteine-type endopeptidase activity"/>
    <property type="evidence" value="ECO:0007669"/>
    <property type="project" value="InterPro"/>
</dbReference>
<dbReference type="PANTHER" id="PTHR48104">
    <property type="entry name" value="METACASPASE-4"/>
    <property type="match status" value="1"/>
</dbReference>
<dbReference type="AlphaFoldDB" id="A0A284S8C2"/>
<gene>
    <name evidence="3" type="ORF">ARMOST_20803</name>
</gene>
<keyword evidence="4" id="KW-1185">Reference proteome</keyword>
<organism evidence="3 4">
    <name type="scientific">Armillaria ostoyae</name>
    <name type="common">Armillaria root rot fungus</name>
    <dbReference type="NCBI Taxonomy" id="47428"/>
    <lineage>
        <taxon>Eukaryota</taxon>
        <taxon>Fungi</taxon>
        <taxon>Dikarya</taxon>
        <taxon>Basidiomycota</taxon>
        <taxon>Agaricomycotina</taxon>
        <taxon>Agaricomycetes</taxon>
        <taxon>Agaricomycetidae</taxon>
        <taxon>Agaricales</taxon>
        <taxon>Marasmiineae</taxon>
        <taxon>Physalacriaceae</taxon>
        <taxon>Armillaria</taxon>
    </lineage>
</organism>
<dbReference type="OrthoDB" id="2838621at2759"/>
<comment type="similarity">
    <text evidence="1">Belongs to the peptidase C14B family.</text>
</comment>
<protein>
    <recommendedName>
        <fullName evidence="2">Peptidase C14 caspase domain-containing protein</fullName>
    </recommendedName>
</protein>
<evidence type="ECO:0000256" key="1">
    <source>
        <dbReference type="ARBA" id="ARBA00009005"/>
    </source>
</evidence>
<evidence type="ECO:0000313" key="4">
    <source>
        <dbReference type="Proteomes" id="UP000219338"/>
    </source>
</evidence>
<evidence type="ECO:0000259" key="2">
    <source>
        <dbReference type="Pfam" id="PF00656"/>
    </source>
</evidence>
<dbReference type="Proteomes" id="UP000219338">
    <property type="component" value="Unassembled WGS sequence"/>
</dbReference>
<accession>A0A284S8C2</accession>
<sequence>MAYLLFKDILYSENSVVAGIVSCDNVHTLFRTSLSEMITGSAYIPPLRQPSCLPELHRLEGLEKRLAQKFGMASPHGIDSVAILQEARRRATLPWGRLRSSVLAFVRRANGSAASRDDVGELQKLNRMRRNLTLIGYKLGPVPQPPPILTIGAPHRVDASRFWAVLIGIDAYKGDSLRGCVSDASCMQEFLRDHLRVPEQRIQCLLGSEKPIPGNTLTPSRANVVNTLYSLIHNDEIQFGDNIIVYYAGHGSSYLCSDCTSSGDPASLLDYAPTDCDLLQNCAAEHDDASEPKCRSSACPIEALCPIDRDTLDSQGRWIPDISDRELNALFTEISRVKGHKITFIADCCHASGMTRSLIPEARMRSMAPAHHSDIKDMLRAADERLGHLPYYRPVSSKDWKPDMSSHIILAACCHYQTAKETIVGMVYRGQFTRRLVDVLTSGSLKKEMTYIELTTYLNHPCTQTPVVAGDHKNDRIWYQDAAT</sequence>
<dbReference type="EMBL" id="FUEG01000042">
    <property type="protein sequence ID" value="SJL17257.1"/>
    <property type="molecule type" value="Genomic_DNA"/>
</dbReference>
<evidence type="ECO:0000313" key="3">
    <source>
        <dbReference type="EMBL" id="SJL17257.1"/>
    </source>
</evidence>
<dbReference type="GO" id="GO:0005737">
    <property type="term" value="C:cytoplasm"/>
    <property type="evidence" value="ECO:0007669"/>
    <property type="project" value="TreeGrafter"/>
</dbReference>
<dbReference type="GO" id="GO:0006508">
    <property type="term" value="P:proteolysis"/>
    <property type="evidence" value="ECO:0007669"/>
    <property type="project" value="InterPro"/>
</dbReference>
<dbReference type="InterPro" id="IPR011600">
    <property type="entry name" value="Pept_C14_caspase"/>
</dbReference>
<dbReference type="Pfam" id="PF00656">
    <property type="entry name" value="Peptidase_C14"/>
    <property type="match status" value="1"/>
</dbReference>
<dbReference type="InterPro" id="IPR050452">
    <property type="entry name" value="Metacaspase"/>
</dbReference>
<reference evidence="4" key="1">
    <citation type="journal article" date="2017" name="Nat. Ecol. Evol.">
        <title>Genome expansion and lineage-specific genetic innovations in the forest pathogenic fungi Armillaria.</title>
        <authorList>
            <person name="Sipos G."/>
            <person name="Prasanna A.N."/>
            <person name="Walter M.C."/>
            <person name="O'Connor E."/>
            <person name="Balint B."/>
            <person name="Krizsan K."/>
            <person name="Kiss B."/>
            <person name="Hess J."/>
            <person name="Varga T."/>
            <person name="Slot J."/>
            <person name="Riley R."/>
            <person name="Boka B."/>
            <person name="Rigling D."/>
            <person name="Barry K."/>
            <person name="Lee J."/>
            <person name="Mihaltcheva S."/>
            <person name="LaButti K."/>
            <person name="Lipzen A."/>
            <person name="Waldron R."/>
            <person name="Moloney N.M."/>
            <person name="Sperisen C."/>
            <person name="Kredics L."/>
            <person name="Vagvoelgyi C."/>
            <person name="Patrignani A."/>
            <person name="Fitzpatrick D."/>
            <person name="Nagy I."/>
            <person name="Doyle S."/>
            <person name="Anderson J.B."/>
            <person name="Grigoriev I.V."/>
            <person name="Gueldener U."/>
            <person name="Muensterkoetter M."/>
            <person name="Nagy L.G."/>
        </authorList>
    </citation>
    <scope>NUCLEOTIDE SEQUENCE [LARGE SCALE GENOMIC DNA]</scope>
    <source>
        <strain evidence="4">C18/9</strain>
    </source>
</reference>
<dbReference type="Gene3D" id="3.40.50.1460">
    <property type="match status" value="1"/>
</dbReference>
<proteinExistence type="inferred from homology"/>
<feature type="domain" description="Peptidase C14 caspase" evidence="2">
    <location>
        <begin position="163"/>
        <end position="253"/>
    </location>
</feature>